<evidence type="ECO:0000256" key="3">
    <source>
        <dbReference type="ARBA" id="ARBA00022741"/>
    </source>
</evidence>
<gene>
    <name evidence="14" type="primary">mfd</name>
    <name evidence="17" type="ORF">CRV09_00490</name>
</gene>
<keyword evidence="9 14" id="KW-0234">DNA repair</keyword>
<dbReference type="InterPro" id="IPR036101">
    <property type="entry name" value="CarD-like/TRCF_RID_sf"/>
</dbReference>
<dbReference type="HAMAP" id="MF_00969">
    <property type="entry name" value="TRCF"/>
    <property type="match status" value="1"/>
</dbReference>
<dbReference type="Gene3D" id="3.40.50.11140">
    <property type="match status" value="1"/>
</dbReference>
<dbReference type="Gene3D" id="3.40.50.11180">
    <property type="match status" value="1"/>
</dbReference>
<evidence type="ECO:0000256" key="1">
    <source>
        <dbReference type="ARBA" id="ARBA00004496"/>
    </source>
</evidence>
<dbReference type="InterPro" id="IPR005118">
    <property type="entry name" value="TRCF_C"/>
</dbReference>
<dbReference type="SUPFAM" id="SSF143517">
    <property type="entry name" value="TRCF domain-like"/>
    <property type="match status" value="1"/>
</dbReference>
<evidence type="ECO:0000256" key="12">
    <source>
        <dbReference type="ARBA" id="ARBA00061399"/>
    </source>
</evidence>
<feature type="domain" description="Helicase ATP-binding" evidence="15">
    <location>
        <begin position="618"/>
        <end position="779"/>
    </location>
</feature>
<dbReference type="PANTHER" id="PTHR47964:SF1">
    <property type="entry name" value="ATP-DEPENDENT DNA HELICASE HOMOLOG RECG, CHLOROPLASTIC"/>
    <property type="match status" value="1"/>
</dbReference>
<dbReference type="RefSeq" id="WP_136132206.1">
    <property type="nucleotide sequence ID" value="NZ_PDKR01000001.1"/>
</dbReference>
<comment type="subcellular location">
    <subcellularLocation>
        <location evidence="1 14">Cytoplasm</location>
    </subcellularLocation>
</comment>
<evidence type="ECO:0000256" key="11">
    <source>
        <dbReference type="ARBA" id="ARBA00061104"/>
    </source>
</evidence>
<dbReference type="NCBIfam" id="TIGR00580">
    <property type="entry name" value="mfd"/>
    <property type="match status" value="1"/>
</dbReference>
<evidence type="ECO:0000256" key="13">
    <source>
        <dbReference type="ARBA" id="ARBA00070128"/>
    </source>
</evidence>
<evidence type="ECO:0000256" key="8">
    <source>
        <dbReference type="ARBA" id="ARBA00023125"/>
    </source>
</evidence>
<protein>
    <recommendedName>
        <fullName evidence="13 14">Transcription-repair-coupling factor</fullName>
        <shortName evidence="14">TRCF</shortName>
        <ecNumber evidence="14">3.6.4.-</ecNumber>
    </recommendedName>
</protein>
<dbReference type="NCBIfam" id="NF007966">
    <property type="entry name" value="PRK10689.1"/>
    <property type="match status" value="1"/>
</dbReference>
<dbReference type="SMART" id="SM00490">
    <property type="entry name" value="HELICc"/>
    <property type="match status" value="1"/>
</dbReference>
<dbReference type="OrthoDB" id="9804325at2"/>
<dbReference type="GO" id="GO:0006355">
    <property type="term" value="P:regulation of DNA-templated transcription"/>
    <property type="evidence" value="ECO:0007669"/>
    <property type="project" value="UniProtKB-UniRule"/>
</dbReference>
<keyword evidence="5 14" id="KW-0378">Hydrolase</keyword>
<evidence type="ECO:0000256" key="9">
    <source>
        <dbReference type="ARBA" id="ARBA00023204"/>
    </source>
</evidence>
<dbReference type="GO" id="GO:0003678">
    <property type="term" value="F:DNA helicase activity"/>
    <property type="evidence" value="ECO:0007669"/>
    <property type="project" value="TreeGrafter"/>
</dbReference>
<dbReference type="GO" id="GO:0000716">
    <property type="term" value="P:transcription-coupled nucleotide-excision repair, DNA damage recognition"/>
    <property type="evidence" value="ECO:0007669"/>
    <property type="project" value="UniProtKB-UniRule"/>
</dbReference>
<organism evidence="17 18">
    <name type="scientific">Candidatus Pantoea edessiphila</name>
    <dbReference type="NCBI Taxonomy" id="2044610"/>
    <lineage>
        <taxon>Bacteria</taxon>
        <taxon>Pseudomonadati</taxon>
        <taxon>Pseudomonadota</taxon>
        <taxon>Gammaproteobacteria</taxon>
        <taxon>Enterobacterales</taxon>
        <taxon>Erwiniaceae</taxon>
        <taxon>Pantoea</taxon>
    </lineage>
</organism>
<dbReference type="InterPro" id="IPR041471">
    <property type="entry name" value="UvrB_inter"/>
</dbReference>
<name>A0A2P5T2K2_9GAMM</name>
<dbReference type="PROSITE" id="PS51194">
    <property type="entry name" value="HELICASE_CTER"/>
    <property type="match status" value="1"/>
</dbReference>
<dbReference type="GO" id="GO:0003684">
    <property type="term" value="F:damaged DNA binding"/>
    <property type="evidence" value="ECO:0007669"/>
    <property type="project" value="InterPro"/>
</dbReference>
<sequence length="1149" mass="133870">MFKQKKYFIPKKAGEVYHFGQLINASYAIECAKIIENYFGFILIVTSNTQDAIKLFNEITTFTSHSVYYFPDWETIPYSNTSPNPKIISNRIYILSILQKIRHGILIISIQSLMQRLCPNNFLSYNIILIKIGDKLSNIDFKNKLDTMGYRYVDNVLEPGEYNVKKNIIFDLFPVGKDKIYRIDLLNDQINSISKINLEKQEVIEEVSKINLLPKHEFPSNKNSLKLFCYRWEKIFDKSCKQDYVYKNISMGILPFGIEYWHPIFFDQPLSNLFNYLPSETVIINQSNLEQNAIIFWENLNKYYKNQPYYNKKYLLKPIDLWMTPDYLINQLKNWPQIKTTHEKLPNNSKNINLGYEPLPSLTSKGVNKFSLEYLDKFIKKFTGYIIFCVKDEISQRKFKKLFNVIKINPIIIKNLDELSNQKFFLIINNINHGFIDSLNNKAIICENDIIPENFNYHYKNKIEWNATYLSKLVSNLEEISFGQPIVHIEHGIGRYMGLTIIETKGIKAEYLILSYADDAKLYVPVSSLHLISYYMGYSKNHTPLHKLGSDIWVRSRQKAIEKIRDIAAELLDIYSKRDSNVGFSFKYDKHRYHLFCNKFPFKITLDQKKAIDSILKDMCQPITMDRLICGDVGFGKTEIAMRAAFIAVENNKQVAILVPTTILAQQHYENFKNRFNHWCVHIDVLSNFRTFKEQKYLLEQTKEGTINILIGTHKLLNKNIKWKDLGLLIIDEEHRFGVRQKECIKAISNNIDIITLTATPIPRTLHMAMTGMRDVSIIATAPDNRRPIKTFITEFNCSTIREAILREILRGGQVYYLHNQVNDIEKTANFISKLVPEARVTIGHGQMHDIDLEKVMHNFHCQRFNVLVCTTIIENGIDIPNANTIIIEQANNFGLAQLHQLRGRVGRSHHQAYAWLLISKNKSCITNEAIKRFEVISSLEELGSGFQLATNDLEIRGSGELLGEKQSGQIETLGFSLYLELLEKSIHELKDQQNCSPKNWLYSEIEIELQIPSLIPENFITDVNKRLSLYKRIASATNESDIQEVKIELINNFGSLPESTHNLFNIALLRLQARQLGIRKIKISDKGGYFDFYQKNNINILKLVNLIQKEPNKWKLEGKTKLRFYYNEIKEKKSRIYWIQNFINNLTN</sequence>
<dbReference type="CDD" id="cd17991">
    <property type="entry name" value="DEXHc_TRCF"/>
    <property type="match status" value="1"/>
</dbReference>
<dbReference type="InterPro" id="IPR011545">
    <property type="entry name" value="DEAD/DEAH_box_helicase_dom"/>
</dbReference>
<dbReference type="InterPro" id="IPR001650">
    <property type="entry name" value="Helicase_C-like"/>
</dbReference>
<dbReference type="GO" id="GO:0005524">
    <property type="term" value="F:ATP binding"/>
    <property type="evidence" value="ECO:0007669"/>
    <property type="project" value="UniProtKB-UniRule"/>
</dbReference>
<dbReference type="SMART" id="SM00487">
    <property type="entry name" value="DEXDc"/>
    <property type="match status" value="1"/>
</dbReference>
<dbReference type="SUPFAM" id="SSF141259">
    <property type="entry name" value="CarD-like"/>
    <property type="match status" value="1"/>
</dbReference>
<dbReference type="EC" id="3.6.4.-" evidence="14"/>
<evidence type="ECO:0000259" key="15">
    <source>
        <dbReference type="PROSITE" id="PS51192"/>
    </source>
</evidence>
<comment type="caution">
    <text evidence="17">The sequence shown here is derived from an EMBL/GenBank/DDBJ whole genome shotgun (WGS) entry which is preliminary data.</text>
</comment>
<evidence type="ECO:0000256" key="10">
    <source>
        <dbReference type="ARBA" id="ARBA00055182"/>
    </source>
</evidence>
<dbReference type="Proteomes" id="UP000295937">
    <property type="component" value="Unassembled WGS sequence"/>
</dbReference>
<keyword evidence="7 14" id="KW-0067">ATP-binding</keyword>
<dbReference type="FunFam" id="3.40.50.300:FF:000300">
    <property type="entry name" value="Transcription-repair-coupling factor"/>
    <property type="match status" value="1"/>
</dbReference>
<dbReference type="GO" id="GO:0005737">
    <property type="term" value="C:cytoplasm"/>
    <property type="evidence" value="ECO:0007669"/>
    <property type="project" value="UniProtKB-SubCell"/>
</dbReference>
<evidence type="ECO:0000256" key="6">
    <source>
        <dbReference type="ARBA" id="ARBA00022806"/>
    </source>
</evidence>
<dbReference type="Gene3D" id="3.40.50.300">
    <property type="entry name" value="P-loop containing nucleotide triphosphate hydrolases"/>
    <property type="match status" value="2"/>
</dbReference>
<dbReference type="Pfam" id="PF21132">
    <property type="entry name" value="MFD_D3"/>
    <property type="match status" value="1"/>
</dbReference>
<dbReference type="PANTHER" id="PTHR47964">
    <property type="entry name" value="ATP-DEPENDENT DNA HELICASE HOMOLOG RECG, CHLOROPLASTIC"/>
    <property type="match status" value="1"/>
</dbReference>
<dbReference type="GO" id="GO:0016787">
    <property type="term" value="F:hydrolase activity"/>
    <property type="evidence" value="ECO:0007669"/>
    <property type="project" value="UniProtKB-KW"/>
</dbReference>
<dbReference type="EMBL" id="PDKR01000001">
    <property type="protein sequence ID" value="PPI88780.1"/>
    <property type="molecule type" value="Genomic_DNA"/>
</dbReference>
<dbReference type="InterPro" id="IPR014001">
    <property type="entry name" value="Helicase_ATP-bd"/>
</dbReference>
<dbReference type="InterPro" id="IPR047112">
    <property type="entry name" value="RecG/Mfd"/>
</dbReference>
<dbReference type="InterPro" id="IPR003711">
    <property type="entry name" value="CarD-like/TRCF_RID"/>
</dbReference>
<reference evidence="17 18" key="1">
    <citation type="journal article" date="2018" name="Genome Biol. Evol.">
        <title>Cladogenesis and Genomic Streamlining in Extracellular Endosymbionts of Tropical Stink Bugs.</title>
        <authorList>
            <person name="Otero-Bravo A."/>
            <person name="Goffredi S."/>
            <person name="Sabree Z.L."/>
        </authorList>
    </citation>
    <scope>NUCLEOTIDE SEQUENCE [LARGE SCALE GENOMIC DNA]</scope>
    <source>
        <strain evidence="17 18">SoEO</strain>
    </source>
</reference>
<evidence type="ECO:0000313" key="17">
    <source>
        <dbReference type="EMBL" id="PPI88780.1"/>
    </source>
</evidence>
<dbReference type="Pfam" id="PF17757">
    <property type="entry name" value="UvrB_inter"/>
    <property type="match status" value="1"/>
</dbReference>
<evidence type="ECO:0000259" key="16">
    <source>
        <dbReference type="PROSITE" id="PS51194"/>
    </source>
</evidence>
<dbReference type="SMART" id="SM00982">
    <property type="entry name" value="TRCF"/>
    <property type="match status" value="1"/>
</dbReference>
<dbReference type="Pfam" id="PF03461">
    <property type="entry name" value="TRCF"/>
    <property type="match status" value="1"/>
</dbReference>
<dbReference type="InterPro" id="IPR048635">
    <property type="entry name" value="MFD_D3"/>
</dbReference>
<evidence type="ECO:0000256" key="5">
    <source>
        <dbReference type="ARBA" id="ARBA00022801"/>
    </source>
</evidence>
<accession>A0A2P5T2K2</accession>
<dbReference type="SUPFAM" id="SSF52540">
    <property type="entry name" value="P-loop containing nucleoside triphosphate hydrolases"/>
    <property type="match status" value="4"/>
</dbReference>
<dbReference type="Pfam" id="PF00270">
    <property type="entry name" value="DEAD"/>
    <property type="match status" value="1"/>
</dbReference>
<dbReference type="InterPro" id="IPR004576">
    <property type="entry name" value="Mfd"/>
</dbReference>
<dbReference type="Pfam" id="PF02559">
    <property type="entry name" value="CarD_TRCF_RID"/>
    <property type="match status" value="1"/>
</dbReference>
<dbReference type="Pfam" id="PF00271">
    <property type="entry name" value="Helicase_C"/>
    <property type="match status" value="1"/>
</dbReference>
<dbReference type="Gene3D" id="3.30.2060.10">
    <property type="entry name" value="Penicillin-binding protein 1b domain"/>
    <property type="match status" value="1"/>
</dbReference>
<comment type="function">
    <text evidence="10 14">Couples transcription and DNA repair by recognizing RNA polymerase (RNAP) stalled at DNA lesions. Mediates ATP-dependent release of RNAP and its truncated transcript from the DNA, and recruitment of nucleotide excision repair machinery to the damaged site.</text>
</comment>
<evidence type="ECO:0000256" key="7">
    <source>
        <dbReference type="ARBA" id="ARBA00022840"/>
    </source>
</evidence>
<dbReference type="SMART" id="SM01058">
    <property type="entry name" value="CarD_TRCF"/>
    <property type="match status" value="1"/>
</dbReference>
<dbReference type="AlphaFoldDB" id="A0A2P5T2K2"/>
<dbReference type="FunFam" id="3.40.50.300:FF:000546">
    <property type="entry name" value="Transcription-repair-coupling factor"/>
    <property type="match status" value="1"/>
</dbReference>
<keyword evidence="3 14" id="KW-0547">Nucleotide-binding</keyword>
<dbReference type="InterPro" id="IPR027417">
    <property type="entry name" value="P-loop_NTPase"/>
</dbReference>
<feature type="domain" description="Helicase C-terminal" evidence="16">
    <location>
        <begin position="800"/>
        <end position="955"/>
    </location>
</feature>
<keyword evidence="6" id="KW-0347">Helicase</keyword>
<evidence type="ECO:0000256" key="4">
    <source>
        <dbReference type="ARBA" id="ARBA00022763"/>
    </source>
</evidence>
<dbReference type="InterPro" id="IPR037235">
    <property type="entry name" value="TRCF-like_C_D7"/>
</dbReference>
<evidence type="ECO:0000313" key="18">
    <source>
        <dbReference type="Proteomes" id="UP000295937"/>
    </source>
</evidence>
<dbReference type="Gene3D" id="2.40.10.170">
    <property type="match status" value="1"/>
</dbReference>
<comment type="similarity">
    <text evidence="12 14">In the C-terminal section; belongs to the helicase family. RecG subfamily.</text>
</comment>
<dbReference type="PROSITE" id="PS51192">
    <property type="entry name" value="HELICASE_ATP_BIND_1"/>
    <property type="match status" value="1"/>
</dbReference>
<proteinExistence type="inferred from homology"/>
<keyword evidence="4 14" id="KW-0227">DNA damage</keyword>
<comment type="similarity">
    <text evidence="11 14">In the N-terminal section; belongs to the UvrB family.</text>
</comment>
<keyword evidence="2 14" id="KW-0963">Cytoplasm</keyword>
<evidence type="ECO:0000256" key="14">
    <source>
        <dbReference type="HAMAP-Rule" id="MF_00969"/>
    </source>
</evidence>
<evidence type="ECO:0000256" key="2">
    <source>
        <dbReference type="ARBA" id="ARBA00022490"/>
    </source>
</evidence>
<dbReference type="Gene3D" id="3.90.1150.50">
    <property type="entry name" value="Transcription-repair-coupling factor, D7 domain"/>
    <property type="match status" value="1"/>
</dbReference>
<keyword evidence="8 14" id="KW-0238">DNA-binding</keyword>